<evidence type="ECO:0000313" key="2">
    <source>
        <dbReference type="Proteomes" id="UP001642464"/>
    </source>
</evidence>
<dbReference type="Gene3D" id="3.40.50.150">
    <property type="entry name" value="Vaccinia Virus protein VP39"/>
    <property type="match status" value="1"/>
</dbReference>
<dbReference type="InterPro" id="IPR019410">
    <property type="entry name" value="Methyltransf_16"/>
</dbReference>
<protein>
    <submittedName>
        <fullName evidence="1">Protein N-lysine methyltransferase METTL21A (HSPA lysine methyltransferase) (HSPA-KMT) (Hepatocellular carcinoma-associated antigen 557b) (Methyltransferase-like protein 21A)</fullName>
    </submittedName>
</protein>
<proteinExistence type="predicted"/>
<comment type="caution">
    <text evidence="1">The sequence shown here is derived from an EMBL/GenBank/DDBJ whole genome shotgun (WGS) entry which is preliminary data.</text>
</comment>
<sequence>MQPDDDGVWQPLVERAALARRRNDTEELVVSLHEILEKLRIPERWSGERALRMKNLELSVSKELGVDSMTTWLCPCLLKESELAEVSEELIEELAAAKKEEVLNTDLGSLGVIQLSVARDVSDWTMADGRFIWHGAHACLKLILEGGLDVRGRRVLELGCGLGLVGLACARAGAKAVLLTDYDNELLSACSRSIELNHLQSAVSTEKLDWQQVSSGGPLGPRFVDRFDLIIGADIIYDADHAASVFGTVRRLLQEQVAREGILITGEPEKREGVSELDRLLSLSEVSEVVSHGRHESLSWEAMLLPEVAVADNRKHRMYRFWWLSEAEQVSND</sequence>
<evidence type="ECO:0000313" key="1">
    <source>
        <dbReference type="EMBL" id="CAK9090618.1"/>
    </source>
</evidence>
<dbReference type="InterPro" id="IPR029063">
    <property type="entry name" value="SAM-dependent_MTases_sf"/>
</dbReference>
<dbReference type="EMBL" id="CAXAMM010040017">
    <property type="protein sequence ID" value="CAK9090618.1"/>
    <property type="molecule type" value="Genomic_DNA"/>
</dbReference>
<name>A0ABP0QQQ6_9DINO</name>
<gene>
    <name evidence="1" type="ORF">SCF082_LOCUS42736</name>
</gene>
<dbReference type="PANTHER" id="PTHR14614">
    <property type="entry name" value="HEPATOCELLULAR CARCINOMA-ASSOCIATED ANTIGEN"/>
    <property type="match status" value="1"/>
</dbReference>
<keyword evidence="2" id="KW-1185">Reference proteome</keyword>
<reference evidence="1 2" key="1">
    <citation type="submission" date="2024-02" db="EMBL/GenBank/DDBJ databases">
        <authorList>
            <person name="Chen Y."/>
            <person name="Shah S."/>
            <person name="Dougan E. K."/>
            <person name="Thang M."/>
            <person name="Chan C."/>
        </authorList>
    </citation>
    <scope>NUCLEOTIDE SEQUENCE [LARGE SCALE GENOMIC DNA]</scope>
</reference>
<organism evidence="1 2">
    <name type="scientific">Durusdinium trenchii</name>
    <dbReference type="NCBI Taxonomy" id="1381693"/>
    <lineage>
        <taxon>Eukaryota</taxon>
        <taxon>Sar</taxon>
        <taxon>Alveolata</taxon>
        <taxon>Dinophyceae</taxon>
        <taxon>Suessiales</taxon>
        <taxon>Symbiodiniaceae</taxon>
        <taxon>Durusdinium</taxon>
    </lineage>
</organism>
<dbReference type="Pfam" id="PF10294">
    <property type="entry name" value="Methyltransf_16"/>
    <property type="match status" value="1"/>
</dbReference>
<dbReference type="SUPFAM" id="SSF53335">
    <property type="entry name" value="S-adenosyl-L-methionine-dependent methyltransferases"/>
    <property type="match status" value="1"/>
</dbReference>
<accession>A0ABP0QQQ6</accession>
<dbReference type="Proteomes" id="UP001642464">
    <property type="component" value="Unassembled WGS sequence"/>
</dbReference>